<evidence type="ECO:0000256" key="3">
    <source>
        <dbReference type="ARBA" id="ARBA00004818"/>
    </source>
</evidence>
<dbReference type="Gene3D" id="3.40.50.1000">
    <property type="entry name" value="HAD superfamily/HAD-like"/>
    <property type="match status" value="1"/>
</dbReference>
<dbReference type="SFLD" id="SFLDG01129">
    <property type="entry name" value="C1.5:_HAD__Beta-PGM__Phosphata"/>
    <property type="match status" value="1"/>
</dbReference>
<keyword evidence="7 10" id="KW-0378">Hydrolase</keyword>
<evidence type="ECO:0000256" key="10">
    <source>
        <dbReference type="HAMAP-Rule" id="MF_00495"/>
    </source>
</evidence>
<dbReference type="InterPro" id="IPR036412">
    <property type="entry name" value="HAD-like_sf"/>
</dbReference>
<evidence type="ECO:0000256" key="4">
    <source>
        <dbReference type="ARBA" id="ARBA00006171"/>
    </source>
</evidence>
<dbReference type="SFLD" id="SFLDG01135">
    <property type="entry name" value="C1.5.6:_HAD__Beta-PGM__Phospha"/>
    <property type="match status" value="1"/>
</dbReference>
<evidence type="ECO:0000256" key="8">
    <source>
        <dbReference type="ARBA" id="ARBA00022842"/>
    </source>
</evidence>
<evidence type="ECO:0000313" key="12">
    <source>
        <dbReference type="Proteomes" id="UP001230156"/>
    </source>
</evidence>
<dbReference type="EC" id="3.1.3.18" evidence="5 10"/>
<proteinExistence type="inferred from homology"/>
<evidence type="ECO:0000313" key="11">
    <source>
        <dbReference type="EMBL" id="MDQ7250241.1"/>
    </source>
</evidence>
<comment type="pathway">
    <text evidence="3 10">Organic acid metabolism; glycolate biosynthesis; glycolate from 2-phosphoglycolate: step 1/1.</text>
</comment>
<feature type="binding site" evidence="10">
    <location>
        <position position="16"/>
    </location>
    <ligand>
        <name>Mg(2+)</name>
        <dbReference type="ChEBI" id="CHEBI:18420"/>
    </ligand>
</feature>
<feature type="binding site" evidence="10">
    <location>
        <position position="14"/>
    </location>
    <ligand>
        <name>Mg(2+)</name>
        <dbReference type="ChEBI" id="CHEBI:18420"/>
    </ligand>
</feature>
<feature type="active site" description="Nucleophile" evidence="10">
    <location>
        <position position="14"/>
    </location>
</feature>
<evidence type="ECO:0000256" key="2">
    <source>
        <dbReference type="ARBA" id="ARBA00001946"/>
    </source>
</evidence>
<keyword evidence="6 10" id="KW-0479">Metal-binding</keyword>
<dbReference type="NCBIfam" id="TIGR01549">
    <property type="entry name" value="HAD-SF-IA-v1"/>
    <property type="match status" value="1"/>
</dbReference>
<dbReference type="InterPro" id="IPR006439">
    <property type="entry name" value="HAD-SF_hydro_IA"/>
</dbReference>
<dbReference type="EMBL" id="JAUYVI010000006">
    <property type="protein sequence ID" value="MDQ7250241.1"/>
    <property type="molecule type" value="Genomic_DNA"/>
</dbReference>
<dbReference type="RefSeq" id="WP_379959244.1">
    <property type="nucleotide sequence ID" value="NZ_JAUYVI010000006.1"/>
</dbReference>
<reference evidence="12" key="1">
    <citation type="submission" date="2023-08" db="EMBL/GenBank/DDBJ databases">
        <title>Rhodospirillaceae gen. nov., a novel taxon isolated from the Yangtze River Yuezi River estuary sludge.</title>
        <authorList>
            <person name="Ruan L."/>
        </authorList>
    </citation>
    <scope>NUCLEOTIDE SEQUENCE [LARGE SCALE GENOMIC DNA]</scope>
    <source>
        <strain evidence="12">R-7</strain>
    </source>
</reference>
<accession>A0ABU0YTB0</accession>
<evidence type="ECO:0000256" key="5">
    <source>
        <dbReference type="ARBA" id="ARBA00013078"/>
    </source>
</evidence>
<evidence type="ECO:0000256" key="9">
    <source>
        <dbReference type="ARBA" id="ARBA00023277"/>
    </source>
</evidence>
<evidence type="ECO:0000256" key="1">
    <source>
        <dbReference type="ARBA" id="ARBA00000830"/>
    </source>
</evidence>
<dbReference type="Gene3D" id="1.10.150.240">
    <property type="entry name" value="Putative phosphatase, domain 2"/>
    <property type="match status" value="1"/>
</dbReference>
<protein>
    <recommendedName>
        <fullName evidence="5 10">Phosphoglycolate phosphatase</fullName>
        <shortName evidence="10">PGP</shortName>
        <shortName evidence="10">PGPase</shortName>
        <ecNumber evidence="5 10">3.1.3.18</ecNumber>
    </recommendedName>
</protein>
<feature type="binding site" evidence="10">
    <location>
        <position position="174"/>
    </location>
    <ligand>
        <name>Mg(2+)</name>
        <dbReference type="ChEBI" id="CHEBI:18420"/>
    </ligand>
</feature>
<dbReference type="InterPro" id="IPR037512">
    <property type="entry name" value="PGPase_prok"/>
</dbReference>
<dbReference type="Pfam" id="PF13419">
    <property type="entry name" value="HAD_2"/>
    <property type="match status" value="1"/>
</dbReference>
<comment type="caution">
    <text evidence="11">The sequence shown here is derived from an EMBL/GenBank/DDBJ whole genome shotgun (WGS) entry which is preliminary data.</text>
</comment>
<dbReference type="GO" id="GO:0008967">
    <property type="term" value="F:phosphoglycolate phosphatase activity"/>
    <property type="evidence" value="ECO:0007669"/>
    <property type="project" value="UniProtKB-EC"/>
</dbReference>
<name>A0ABU0YTB0_9PROT</name>
<dbReference type="InterPro" id="IPR023198">
    <property type="entry name" value="PGP-like_dom2"/>
</dbReference>
<keyword evidence="8 10" id="KW-0460">Magnesium</keyword>
<keyword evidence="9 10" id="KW-0119">Carbohydrate metabolism</keyword>
<comment type="catalytic activity">
    <reaction evidence="1 10">
        <text>2-phosphoglycolate + H2O = glycolate + phosphate</text>
        <dbReference type="Rhea" id="RHEA:14369"/>
        <dbReference type="ChEBI" id="CHEBI:15377"/>
        <dbReference type="ChEBI" id="CHEBI:29805"/>
        <dbReference type="ChEBI" id="CHEBI:43474"/>
        <dbReference type="ChEBI" id="CHEBI:58033"/>
        <dbReference type="EC" id="3.1.3.18"/>
    </reaction>
</comment>
<dbReference type="SUPFAM" id="SSF56784">
    <property type="entry name" value="HAD-like"/>
    <property type="match status" value="1"/>
</dbReference>
<dbReference type="InterPro" id="IPR023214">
    <property type="entry name" value="HAD_sf"/>
</dbReference>
<dbReference type="PANTHER" id="PTHR43434">
    <property type="entry name" value="PHOSPHOGLYCOLATE PHOSPHATASE"/>
    <property type="match status" value="1"/>
</dbReference>
<keyword evidence="12" id="KW-1185">Reference proteome</keyword>
<gene>
    <name evidence="11" type="primary">gph</name>
    <name evidence="11" type="ORF">Q8A70_21300</name>
</gene>
<dbReference type="InterPro" id="IPR041492">
    <property type="entry name" value="HAD_2"/>
</dbReference>
<dbReference type="InterPro" id="IPR050155">
    <property type="entry name" value="HAD-like_hydrolase_sf"/>
</dbReference>
<dbReference type="NCBIfam" id="TIGR01449">
    <property type="entry name" value="PGP_bact"/>
    <property type="match status" value="1"/>
</dbReference>
<organism evidence="11 12">
    <name type="scientific">Dongia sedimenti</name>
    <dbReference type="NCBI Taxonomy" id="3064282"/>
    <lineage>
        <taxon>Bacteria</taxon>
        <taxon>Pseudomonadati</taxon>
        <taxon>Pseudomonadota</taxon>
        <taxon>Alphaproteobacteria</taxon>
        <taxon>Rhodospirillales</taxon>
        <taxon>Dongiaceae</taxon>
        <taxon>Dongia</taxon>
    </lineage>
</organism>
<comment type="function">
    <text evidence="10">Specifically catalyzes the dephosphorylation of 2-phosphoglycolate. Is involved in the dissimilation of the intracellular 2-phosphoglycolate formed during the DNA repair of 3'-phosphoglycolate ends, a major class of DNA lesions induced by oxidative stress.</text>
</comment>
<dbReference type="HAMAP" id="MF_00495">
    <property type="entry name" value="GPH_hydrolase_bact"/>
    <property type="match status" value="1"/>
</dbReference>
<dbReference type="Proteomes" id="UP001230156">
    <property type="component" value="Unassembled WGS sequence"/>
</dbReference>
<dbReference type="PANTHER" id="PTHR43434:SF1">
    <property type="entry name" value="PHOSPHOGLYCOLATE PHOSPHATASE"/>
    <property type="match status" value="1"/>
</dbReference>
<dbReference type="NCBIfam" id="TIGR01509">
    <property type="entry name" value="HAD-SF-IA-v3"/>
    <property type="match status" value="1"/>
</dbReference>
<dbReference type="SFLD" id="SFLDS00003">
    <property type="entry name" value="Haloacid_Dehalogenase"/>
    <property type="match status" value="1"/>
</dbReference>
<evidence type="ECO:0000256" key="6">
    <source>
        <dbReference type="ARBA" id="ARBA00022723"/>
    </source>
</evidence>
<comment type="cofactor">
    <cofactor evidence="2 10">
        <name>Mg(2+)</name>
        <dbReference type="ChEBI" id="CHEBI:18420"/>
    </cofactor>
</comment>
<dbReference type="PRINTS" id="PR00413">
    <property type="entry name" value="HADHALOGNASE"/>
</dbReference>
<evidence type="ECO:0000256" key="7">
    <source>
        <dbReference type="ARBA" id="ARBA00022801"/>
    </source>
</evidence>
<sequence length="221" mass="23224">MTDRIPGVRHLIFDLDGTLVDSAPDLATALNGLLAEFGKPALAESTVRSMVGDGAGVLVQRGLAASGLADADQPAALKRFLALYRDCLIDRTRAYPDVEATLERLQEAGHKLGICTNKPYDPTLRILAALKLDRFFGSVIGGDSLPKRKPDPEPLLAAIERLGGSAANAVMIGDSANDVLCARAAAVTAVLIPSDYGNPAEDADLKLARFAELPAAIARLP</sequence>
<comment type="similarity">
    <text evidence="4 10">Belongs to the HAD-like hydrolase superfamily. CbbY/CbbZ/Gph/YieH family.</text>
</comment>